<reference evidence="2 3" key="1">
    <citation type="submission" date="2020-01" db="EMBL/GenBank/DDBJ databases">
        <title>Vast differences in strain-level diversity in the gut microbiota of two closely related honey bee species.</title>
        <authorList>
            <person name="Ellegaard K.M."/>
            <person name="Suenami S."/>
            <person name="Miyazaki R."/>
            <person name="Engel P."/>
        </authorList>
    </citation>
    <scope>NUCLEOTIDE SEQUENCE [LARGE SCALE GENOMIC DNA]</scope>
    <source>
        <strain evidence="2 3">ESL0416</strain>
    </source>
</reference>
<dbReference type="RefSeq" id="WP_103752138.1">
    <property type="nucleotide sequence ID" value="NZ_CP048268.1"/>
</dbReference>
<evidence type="ECO:0000313" key="2">
    <source>
        <dbReference type="EMBL" id="QYN52589.1"/>
    </source>
</evidence>
<protein>
    <submittedName>
        <fullName evidence="2">Uncharacterized protein</fullName>
    </submittedName>
</protein>
<evidence type="ECO:0000313" key="3">
    <source>
        <dbReference type="Proteomes" id="UP000826550"/>
    </source>
</evidence>
<proteinExistence type="predicted"/>
<feature type="transmembrane region" description="Helical" evidence="1">
    <location>
        <begin position="7"/>
        <end position="24"/>
    </location>
</feature>
<evidence type="ECO:0000256" key="1">
    <source>
        <dbReference type="SAM" id="Phobius"/>
    </source>
</evidence>
<organism evidence="2 3">
    <name type="scientific">Lactobacillus panisapium</name>
    <dbReference type="NCBI Taxonomy" id="2012495"/>
    <lineage>
        <taxon>Bacteria</taxon>
        <taxon>Bacillati</taxon>
        <taxon>Bacillota</taxon>
        <taxon>Bacilli</taxon>
        <taxon>Lactobacillales</taxon>
        <taxon>Lactobacillaceae</taxon>
        <taxon>Lactobacillus</taxon>
    </lineage>
</organism>
<keyword evidence="1" id="KW-0472">Membrane</keyword>
<keyword evidence="1" id="KW-0812">Transmembrane</keyword>
<gene>
    <name evidence="2" type="ORF">GYM71_03855</name>
</gene>
<keyword evidence="1" id="KW-1133">Transmembrane helix</keyword>
<sequence length="188" mass="21561">MKKLKYLYALMGVFAIGLFAYKAFNNEILPPTQIVQAQHVKGDLGKFTVPKRMRGTWYGKYFDIGGIKSKTLNKLKVSAHKIGGTVLHKQTANFNGTKIPKKAQNWARVYYPVTYKKDHGIKYVGMYPWVSPASSGTHLGLYHYKGHKVLIERTTSSSRITNVYWKSKRLAKRFGGHKPKELKRYAEY</sequence>
<accession>A0ABX8W5Q7</accession>
<dbReference type="EMBL" id="CP048268">
    <property type="protein sequence ID" value="QYN52589.1"/>
    <property type="molecule type" value="Genomic_DNA"/>
</dbReference>
<name>A0ABX8W5Q7_9LACO</name>
<keyword evidence="3" id="KW-1185">Reference proteome</keyword>
<dbReference type="Proteomes" id="UP000826550">
    <property type="component" value="Chromosome"/>
</dbReference>